<dbReference type="InParanoid" id="A0A0D0BEM6"/>
<dbReference type="Proteomes" id="UP000054485">
    <property type="component" value="Unassembled WGS sequence"/>
</dbReference>
<organism evidence="1 2">
    <name type="scientific">Suillus luteus UH-Slu-Lm8-n1</name>
    <dbReference type="NCBI Taxonomy" id="930992"/>
    <lineage>
        <taxon>Eukaryota</taxon>
        <taxon>Fungi</taxon>
        <taxon>Dikarya</taxon>
        <taxon>Basidiomycota</taxon>
        <taxon>Agaricomycotina</taxon>
        <taxon>Agaricomycetes</taxon>
        <taxon>Agaricomycetidae</taxon>
        <taxon>Boletales</taxon>
        <taxon>Suillineae</taxon>
        <taxon>Suillaceae</taxon>
        <taxon>Suillus</taxon>
    </lineage>
</organism>
<dbReference type="EMBL" id="KN835188">
    <property type="protein sequence ID" value="KIK44577.1"/>
    <property type="molecule type" value="Genomic_DNA"/>
</dbReference>
<keyword evidence="2" id="KW-1185">Reference proteome</keyword>
<evidence type="ECO:0000313" key="2">
    <source>
        <dbReference type="Proteomes" id="UP000054485"/>
    </source>
</evidence>
<name>A0A0D0BEM6_9AGAM</name>
<reference evidence="1 2" key="1">
    <citation type="submission" date="2014-04" db="EMBL/GenBank/DDBJ databases">
        <authorList>
            <consortium name="DOE Joint Genome Institute"/>
            <person name="Kuo A."/>
            <person name="Ruytinx J."/>
            <person name="Rineau F."/>
            <person name="Colpaert J."/>
            <person name="Kohler A."/>
            <person name="Nagy L.G."/>
            <person name="Floudas D."/>
            <person name="Copeland A."/>
            <person name="Barry K.W."/>
            <person name="Cichocki N."/>
            <person name="Veneault-Fourrey C."/>
            <person name="LaButti K."/>
            <person name="Lindquist E.A."/>
            <person name="Lipzen A."/>
            <person name="Lundell T."/>
            <person name="Morin E."/>
            <person name="Murat C."/>
            <person name="Sun H."/>
            <person name="Tunlid A."/>
            <person name="Henrissat B."/>
            <person name="Grigoriev I.V."/>
            <person name="Hibbett D.S."/>
            <person name="Martin F."/>
            <person name="Nordberg H.P."/>
            <person name="Cantor M.N."/>
            <person name="Hua S.X."/>
        </authorList>
    </citation>
    <scope>NUCLEOTIDE SEQUENCE [LARGE SCALE GENOMIC DNA]</scope>
    <source>
        <strain evidence="1 2">UH-Slu-Lm8-n1</strain>
    </source>
</reference>
<dbReference type="AlphaFoldDB" id="A0A0D0BEM6"/>
<evidence type="ECO:0000313" key="1">
    <source>
        <dbReference type="EMBL" id="KIK44577.1"/>
    </source>
</evidence>
<proteinExistence type="predicted"/>
<sequence length="125" mass="13931">MWLSHKCDRRSHWMSRQLVSCICSSKVRGAPCIIVRVSILFGSFQVSIASSSILILGSPNHLFHGDDSKSVLSTWSAHTHSTVCIYSYWCTKPKTFEGLKTLKTLLPPPTRFTDTACVKSTIRSA</sequence>
<gene>
    <name evidence="1" type="ORF">CY34DRAFT_616313</name>
</gene>
<reference evidence="2" key="2">
    <citation type="submission" date="2015-01" db="EMBL/GenBank/DDBJ databases">
        <title>Evolutionary Origins and Diversification of the Mycorrhizal Mutualists.</title>
        <authorList>
            <consortium name="DOE Joint Genome Institute"/>
            <consortium name="Mycorrhizal Genomics Consortium"/>
            <person name="Kohler A."/>
            <person name="Kuo A."/>
            <person name="Nagy L.G."/>
            <person name="Floudas D."/>
            <person name="Copeland A."/>
            <person name="Barry K.W."/>
            <person name="Cichocki N."/>
            <person name="Veneault-Fourrey C."/>
            <person name="LaButti K."/>
            <person name="Lindquist E.A."/>
            <person name="Lipzen A."/>
            <person name="Lundell T."/>
            <person name="Morin E."/>
            <person name="Murat C."/>
            <person name="Riley R."/>
            <person name="Ohm R."/>
            <person name="Sun H."/>
            <person name="Tunlid A."/>
            <person name="Henrissat B."/>
            <person name="Grigoriev I.V."/>
            <person name="Hibbett D.S."/>
            <person name="Martin F."/>
        </authorList>
    </citation>
    <scope>NUCLEOTIDE SEQUENCE [LARGE SCALE GENOMIC DNA]</scope>
    <source>
        <strain evidence="2">UH-Slu-Lm8-n1</strain>
    </source>
</reference>
<protein>
    <submittedName>
        <fullName evidence="1">Uncharacterized protein</fullName>
    </submittedName>
</protein>
<accession>A0A0D0BEM6</accession>
<dbReference type="HOGENOM" id="CLU_1994118_0_0_1"/>